<dbReference type="Gramene" id="OPUNC02G02820.1">
    <property type="protein sequence ID" value="OPUNC02G02820.1"/>
    <property type="gene ID" value="OPUNC02G02820"/>
</dbReference>
<dbReference type="AlphaFoldDB" id="A0A0E0JVG0"/>
<dbReference type="HOGENOM" id="CLU_3421672_0_0_1"/>
<dbReference type="EnsemblPlants" id="OPUNC02G02820.1">
    <property type="protein sequence ID" value="OPUNC02G02820.1"/>
    <property type="gene ID" value="OPUNC02G02820"/>
</dbReference>
<evidence type="ECO:0000313" key="3">
    <source>
        <dbReference type="Proteomes" id="UP000026962"/>
    </source>
</evidence>
<accession>A0A0E0JVG0</accession>
<sequence>MRFTVDGSSTTIGGSGRHHRVWRR</sequence>
<protein>
    <submittedName>
        <fullName evidence="2">Uncharacterized protein</fullName>
    </submittedName>
</protein>
<reference evidence="2" key="1">
    <citation type="submission" date="2015-04" db="UniProtKB">
        <authorList>
            <consortium name="EnsemblPlants"/>
        </authorList>
    </citation>
    <scope>IDENTIFICATION</scope>
</reference>
<name>A0A0E0JVG0_ORYPU</name>
<proteinExistence type="predicted"/>
<reference evidence="2" key="2">
    <citation type="submission" date="2018-05" db="EMBL/GenBank/DDBJ databases">
        <title>OpunRS2 (Oryza punctata Reference Sequence Version 2).</title>
        <authorList>
            <person name="Zhang J."/>
            <person name="Kudrna D."/>
            <person name="Lee S."/>
            <person name="Talag J."/>
            <person name="Welchert J."/>
            <person name="Wing R.A."/>
        </authorList>
    </citation>
    <scope>NUCLEOTIDE SEQUENCE [LARGE SCALE GENOMIC DNA]</scope>
</reference>
<evidence type="ECO:0000313" key="2">
    <source>
        <dbReference type="EnsemblPlants" id="OPUNC02G02820.1"/>
    </source>
</evidence>
<organism evidence="2">
    <name type="scientific">Oryza punctata</name>
    <name type="common">Red rice</name>
    <dbReference type="NCBI Taxonomy" id="4537"/>
    <lineage>
        <taxon>Eukaryota</taxon>
        <taxon>Viridiplantae</taxon>
        <taxon>Streptophyta</taxon>
        <taxon>Embryophyta</taxon>
        <taxon>Tracheophyta</taxon>
        <taxon>Spermatophyta</taxon>
        <taxon>Magnoliopsida</taxon>
        <taxon>Liliopsida</taxon>
        <taxon>Poales</taxon>
        <taxon>Poaceae</taxon>
        <taxon>BOP clade</taxon>
        <taxon>Oryzoideae</taxon>
        <taxon>Oryzeae</taxon>
        <taxon>Oryzinae</taxon>
        <taxon>Oryza</taxon>
    </lineage>
</organism>
<keyword evidence="3" id="KW-1185">Reference proteome</keyword>
<feature type="compositionally biased region" description="Polar residues" evidence="1">
    <location>
        <begin position="1"/>
        <end position="12"/>
    </location>
</feature>
<dbReference type="Proteomes" id="UP000026962">
    <property type="component" value="Chromosome 2"/>
</dbReference>
<evidence type="ECO:0000256" key="1">
    <source>
        <dbReference type="SAM" id="MobiDB-lite"/>
    </source>
</evidence>
<feature type="region of interest" description="Disordered" evidence="1">
    <location>
        <begin position="1"/>
        <end position="24"/>
    </location>
</feature>